<reference evidence="6 7" key="1">
    <citation type="submission" date="2020-04" db="EMBL/GenBank/DDBJ databases">
        <title>Plant Genome Project.</title>
        <authorList>
            <person name="Zhang R.-G."/>
        </authorList>
    </citation>
    <scope>NUCLEOTIDE SEQUENCE [LARGE SCALE GENOMIC DNA]</scope>
    <source>
        <strain evidence="6">YNK0</strain>
        <tissue evidence="6">Leaf</tissue>
    </source>
</reference>
<dbReference type="AlphaFoldDB" id="A0A834ZVA2"/>
<comment type="similarity">
    <text evidence="1 4">Belongs to the metallothionein superfamily. Type 15 family.</text>
</comment>
<evidence type="ECO:0000256" key="3">
    <source>
        <dbReference type="ARBA" id="ARBA00022851"/>
    </source>
</evidence>
<gene>
    <name evidence="5" type="ORF">HHK36_005319</name>
    <name evidence="6" type="ORF">HHK36_005341</name>
</gene>
<comment type="caution">
    <text evidence="6">The sequence shown here is derived from an EMBL/GenBank/DDBJ whole genome shotgun (WGS) entry which is preliminary data.</text>
</comment>
<dbReference type="PANTHER" id="PTHR33357:SF3">
    <property type="entry name" value="METALLOTHIONEIN-LIKE PROTEIN 3"/>
    <property type="match status" value="1"/>
</dbReference>
<keyword evidence="2 4" id="KW-0479">Metal-binding</keyword>
<dbReference type="Proteomes" id="UP000655225">
    <property type="component" value="Unassembled WGS sequence"/>
</dbReference>
<accession>A0A834ZVA2</accession>
<evidence type="ECO:0000313" key="5">
    <source>
        <dbReference type="EMBL" id="KAF8409245.1"/>
    </source>
</evidence>
<evidence type="ECO:0000313" key="7">
    <source>
        <dbReference type="Proteomes" id="UP000655225"/>
    </source>
</evidence>
<proteinExistence type="inferred from homology"/>
<dbReference type="GO" id="GO:0005507">
    <property type="term" value="F:copper ion binding"/>
    <property type="evidence" value="ECO:0007669"/>
    <property type="project" value="InterPro"/>
</dbReference>
<dbReference type="Pfam" id="PF01439">
    <property type="entry name" value="Metallothio_2"/>
    <property type="match status" value="1"/>
</dbReference>
<dbReference type="EMBL" id="JABCRI010000003">
    <property type="protein sequence ID" value="KAF8409245.1"/>
    <property type="molecule type" value="Genomic_DNA"/>
</dbReference>
<comment type="function">
    <text evidence="4">Metallothioneins have a high content of cysteine residues that bind various heavy metals.</text>
</comment>
<evidence type="ECO:0000256" key="2">
    <source>
        <dbReference type="ARBA" id="ARBA00022723"/>
    </source>
</evidence>
<dbReference type="InterPro" id="IPR000347">
    <property type="entry name" value="Metalthion_15p"/>
</dbReference>
<evidence type="ECO:0000313" key="6">
    <source>
        <dbReference type="EMBL" id="KAF8409267.1"/>
    </source>
</evidence>
<keyword evidence="3 4" id="KW-0480">Metal-thiolate cluster</keyword>
<dbReference type="EMBL" id="JABCRI010000003">
    <property type="protein sequence ID" value="KAF8409267.1"/>
    <property type="molecule type" value="Genomic_DNA"/>
</dbReference>
<dbReference type="PANTHER" id="PTHR33357">
    <property type="entry name" value="METALLOTHIONEIN-LIKE PROTEIN 3"/>
    <property type="match status" value="1"/>
</dbReference>
<sequence>MMASALGSSIHHDPSLSNPSLDLDIDVAFKLRGPSTIALTNLSCSTQVIAESQRKKGNTLDIGLIETRKRYYDDAVEAAPAAEHGGNCKCGTSCACVDCTCGN</sequence>
<keyword evidence="7" id="KW-1185">Reference proteome</keyword>
<evidence type="ECO:0000256" key="4">
    <source>
        <dbReference type="RuleBase" id="RU369052"/>
    </source>
</evidence>
<organism evidence="6 7">
    <name type="scientific">Tetracentron sinense</name>
    <name type="common">Spur-leaf</name>
    <dbReference type="NCBI Taxonomy" id="13715"/>
    <lineage>
        <taxon>Eukaryota</taxon>
        <taxon>Viridiplantae</taxon>
        <taxon>Streptophyta</taxon>
        <taxon>Embryophyta</taxon>
        <taxon>Tracheophyta</taxon>
        <taxon>Spermatophyta</taxon>
        <taxon>Magnoliopsida</taxon>
        <taxon>Trochodendrales</taxon>
        <taxon>Trochodendraceae</taxon>
        <taxon>Tetracentron</taxon>
    </lineage>
</organism>
<evidence type="ECO:0000256" key="1">
    <source>
        <dbReference type="ARBA" id="ARBA00005802"/>
    </source>
</evidence>
<dbReference type="OrthoDB" id="739871at2759"/>
<name>A0A834ZVA2_TETSI</name>
<dbReference type="GO" id="GO:0008270">
    <property type="term" value="F:zinc ion binding"/>
    <property type="evidence" value="ECO:0007669"/>
    <property type="project" value="InterPro"/>
</dbReference>
<protein>
    <recommendedName>
        <fullName evidence="4">Metallothionein-like protein</fullName>
    </recommendedName>
</protein>
<dbReference type="GO" id="GO:0006878">
    <property type="term" value="P:intracellular copper ion homeostasis"/>
    <property type="evidence" value="ECO:0007669"/>
    <property type="project" value="InterPro"/>
</dbReference>
<dbReference type="InterPro" id="IPR044671">
    <property type="entry name" value="MT3"/>
</dbReference>